<name>A0ABT4SEP0_9ACTN</name>
<dbReference type="Proteomes" id="UP001144036">
    <property type="component" value="Unassembled WGS sequence"/>
</dbReference>
<accession>A0ABT4SEP0</accession>
<organism evidence="1 2">
    <name type="scientific">Nonomuraea corallina</name>
    <dbReference type="NCBI Taxonomy" id="2989783"/>
    <lineage>
        <taxon>Bacteria</taxon>
        <taxon>Bacillati</taxon>
        <taxon>Actinomycetota</taxon>
        <taxon>Actinomycetes</taxon>
        <taxon>Streptosporangiales</taxon>
        <taxon>Streptosporangiaceae</taxon>
        <taxon>Nonomuraea</taxon>
    </lineage>
</organism>
<dbReference type="RefSeq" id="WP_270156287.1">
    <property type="nucleotide sequence ID" value="NZ_JAPNNL010000070.1"/>
</dbReference>
<evidence type="ECO:0000313" key="2">
    <source>
        <dbReference type="Proteomes" id="UP001144036"/>
    </source>
</evidence>
<proteinExistence type="predicted"/>
<evidence type="ECO:0000313" key="1">
    <source>
        <dbReference type="EMBL" id="MDA0635445.1"/>
    </source>
</evidence>
<comment type="caution">
    <text evidence="1">The sequence shown here is derived from an EMBL/GenBank/DDBJ whole genome shotgun (WGS) entry which is preliminary data.</text>
</comment>
<gene>
    <name evidence="1" type="ORF">OUY22_18640</name>
</gene>
<protein>
    <submittedName>
        <fullName evidence="1">DUF6493 family protein</fullName>
    </submittedName>
</protein>
<sequence>MFDCFRERCLMTAWARVRDRIIARDTRGLAEVVIALSGAERAEVARQLPDLRRELREAADRRARARWSLGMGEGDDLWEEDGSAPDPWDTALDAVGGHGAVLRIAGAGVLSGPAATVSWLARREFADRRAGVTDLIRVVAARPAGWQAEVAGRLARKIRTADDPDGPLALALLRACGVPPPEHDPLVTAWLSSRPVPDDPLIGALLPRIFEAEGAGRALRWERLDPVPTPWLSLLDRLRESGRVSRAELLDGCLSRFLRGGDTLGLRFFVRLHQLLDPTPQEAADRARDYLRLLPTAPGPVAELALAQIRQGGPHEEAEVIEAIGALTFRPEAKLALEGLRWLERALPDAAEQAPALAGALATAFAHRSDEVQGRAARIALKHAAALAPAAETLAQAVPMLPPTLGARVAAVHGGEVPAPEPPEVFTPPPLPQPYEPEPFPEPTLDLPWHMYQWPDHERWLAAFTRQASGDREELRRALSAYGDEPHLFQQTSWTNTRSWFSALALEVIAPGADPGPPEPEPVDPWAGASFTVSVQPVEEPESGDGEREEEGEPYRMFADLPERVREGIFEQVLEIGVSEERVAAMRDGLRIPPPGPGEPGDFRVHIGSFGFGPLFTDPEPPDPMVESRRRRRLPQPWQVSPPHLFVLRRLSEVYEALRAGTLPPVLLATPTRSTGHLDPDVLVDRLEECAAAGVEPLTADLVQALVRLPRGRHPGAAARAARTGSPAAATAAAWLAGEGLPDPETGLRWAYLDGAVDRYFDEHEPDRPQYEVRLKPILRAEPVGHAPLDDLLREPAHWSYDDHGGAMGWWPAVLPSHREVVAVNYLPFLLHPTIAPVFVAALIDADGPVGEALALTLAYFVAAGHPEAPSLLLRMAARGDLPAEAVGEQVALLLRRTARFDKRAVVRVLDEAARQGAHAAVWRLLTTLLPALLPDPGERPGVAHTRAMALAADTATWAAARGAIPQVTAYAAAGGRSRFARECVRLRDQLGRDGVAATGTGA</sequence>
<keyword evidence="2" id="KW-1185">Reference proteome</keyword>
<dbReference type="EMBL" id="JAPNNL010000070">
    <property type="protein sequence ID" value="MDA0635445.1"/>
    <property type="molecule type" value="Genomic_DNA"/>
</dbReference>
<reference evidence="1" key="1">
    <citation type="submission" date="2022-11" db="EMBL/GenBank/DDBJ databases">
        <title>Nonomuraea corallina sp. nov., a new species of the genus Nonomuraea isolated from sea side sediment in Thai sea.</title>
        <authorList>
            <person name="Ngamcharungchit C."/>
            <person name="Matsumoto A."/>
            <person name="Suriyachadkun C."/>
            <person name="Panbangred W."/>
            <person name="Inahashi Y."/>
            <person name="Intra B."/>
        </authorList>
    </citation>
    <scope>NUCLEOTIDE SEQUENCE</scope>
    <source>
        <strain evidence="1">MCN248</strain>
    </source>
</reference>